<feature type="binding site" evidence="15">
    <location>
        <position position="404"/>
    </location>
    <ligand>
        <name>Zn(2+)</name>
        <dbReference type="ChEBI" id="CHEBI:29105"/>
    </ligand>
</feature>
<dbReference type="PIRSF" id="PIRSF001604">
    <property type="entry name" value="LigA"/>
    <property type="match status" value="1"/>
</dbReference>
<feature type="domain" description="BRCT" evidence="17">
    <location>
        <begin position="585"/>
        <end position="661"/>
    </location>
</feature>
<keyword evidence="4 15" id="KW-0436">Ligase</keyword>
<dbReference type="Pfam" id="PF03119">
    <property type="entry name" value="DNA_ligase_ZBD"/>
    <property type="match status" value="1"/>
</dbReference>
<dbReference type="Pfam" id="PF14520">
    <property type="entry name" value="HHH_5"/>
    <property type="match status" value="1"/>
</dbReference>
<dbReference type="Gene3D" id="3.30.470.30">
    <property type="entry name" value="DNA ligase/mRNA capping enzyme"/>
    <property type="match status" value="1"/>
</dbReference>
<dbReference type="GO" id="GO:0005829">
    <property type="term" value="C:cytosol"/>
    <property type="evidence" value="ECO:0007669"/>
    <property type="project" value="TreeGrafter"/>
</dbReference>
<comment type="cofactor">
    <cofactor evidence="15">
        <name>Mg(2+)</name>
        <dbReference type="ChEBI" id="CHEBI:18420"/>
    </cofactor>
    <cofactor evidence="15">
        <name>Mn(2+)</name>
        <dbReference type="ChEBI" id="CHEBI:29035"/>
    </cofactor>
</comment>
<dbReference type="FunFam" id="1.10.150.20:FF:000006">
    <property type="entry name" value="DNA ligase"/>
    <property type="match status" value="1"/>
</dbReference>
<dbReference type="PROSITE" id="PS50172">
    <property type="entry name" value="BRCT"/>
    <property type="match status" value="1"/>
</dbReference>
<dbReference type="InterPro" id="IPR004149">
    <property type="entry name" value="Znf_DNAligase_C4"/>
</dbReference>
<feature type="binding site" evidence="15">
    <location>
        <position position="307"/>
    </location>
    <ligand>
        <name>NAD(+)</name>
        <dbReference type="ChEBI" id="CHEBI:57540"/>
    </ligand>
</feature>
<dbReference type="InterPro" id="IPR010994">
    <property type="entry name" value="RuvA_2-like"/>
</dbReference>
<comment type="catalytic activity">
    <reaction evidence="13 15 16">
        <text>NAD(+) + (deoxyribonucleotide)n-3'-hydroxyl + 5'-phospho-(deoxyribonucleotide)m = (deoxyribonucleotide)n+m + AMP + beta-nicotinamide D-nucleotide.</text>
        <dbReference type="EC" id="6.5.1.2"/>
    </reaction>
</comment>
<dbReference type="Pfam" id="PF12826">
    <property type="entry name" value="HHH_2"/>
    <property type="match status" value="1"/>
</dbReference>
<dbReference type="AlphaFoldDB" id="A0A1I6U5G1"/>
<evidence type="ECO:0000256" key="6">
    <source>
        <dbReference type="ARBA" id="ARBA00022723"/>
    </source>
</evidence>
<accession>A0A1I6U5G1</accession>
<dbReference type="Pfam" id="PF03120">
    <property type="entry name" value="OB_DNA_ligase"/>
    <property type="match status" value="1"/>
</dbReference>
<feature type="binding site" evidence="15">
    <location>
        <position position="419"/>
    </location>
    <ligand>
        <name>Zn(2+)</name>
        <dbReference type="ChEBI" id="CHEBI:29105"/>
    </ligand>
</feature>
<evidence type="ECO:0000313" key="19">
    <source>
        <dbReference type="EMBL" id="SFS96673.1"/>
    </source>
</evidence>
<dbReference type="InterPro" id="IPR036420">
    <property type="entry name" value="BRCT_dom_sf"/>
</dbReference>
<dbReference type="PROSITE" id="PS01055">
    <property type="entry name" value="DNA_LIGASE_N1"/>
    <property type="match status" value="1"/>
</dbReference>
<dbReference type="SMART" id="SM00532">
    <property type="entry name" value="LIGANc"/>
    <property type="match status" value="1"/>
</dbReference>
<dbReference type="FunFam" id="1.10.150.20:FF:000007">
    <property type="entry name" value="DNA ligase"/>
    <property type="match status" value="1"/>
</dbReference>
<evidence type="ECO:0000256" key="11">
    <source>
        <dbReference type="ARBA" id="ARBA00023204"/>
    </source>
</evidence>
<dbReference type="FunFam" id="1.10.287.610:FF:000002">
    <property type="entry name" value="DNA ligase"/>
    <property type="match status" value="1"/>
</dbReference>
<dbReference type="GO" id="GO:0046872">
    <property type="term" value="F:metal ion binding"/>
    <property type="evidence" value="ECO:0007669"/>
    <property type="project" value="UniProtKB-KW"/>
</dbReference>
<dbReference type="Proteomes" id="UP000321773">
    <property type="component" value="Unassembled WGS sequence"/>
</dbReference>
<feature type="binding site" evidence="15">
    <location>
        <position position="424"/>
    </location>
    <ligand>
        <name>Zn(2+)</name>
        <dbReference type="ChEBI" id="CHEBI:29105"/>
    </ligand>
</feature>
<keyword evidence="6 15" id="KW-0479">Metal-binding</keyword>
<dbReference type="InterPro" id="IPR004150">
    <property type="entry name" value="NAD_DNA_ligase_OB"/>
</dbReference>
<dbReference type="GO" id="GO:0006260">
    <property type="term" value="P:DNA replication"/>
    <property type="evidence" value="ECO:0007669"/>
    <property type="project" value="UniProtKB-KW"/>
</dbReference>
<feature type="binding site" evidence="15">
    <location>
        <begin position="80"/>
        <end position="81"/>
    </location>
    <ligand>
        <name>NAD(+)</name>
        <dbReference type="ChEBI" id="CHEBI:57540"/>
    </ligand>
</feature>
<sequence>MEVKEEIQALKEKLVKYNHEYYVLDQPSVPDSEYDRLIQRLIKLEEEHPELKTADSPTVRVGGKVLDAFIKVDHQTPMLSLGNAFNEADLRAFDARVKEALGKTAVPYVCELKIDGLAVSLTYEDGQFTLGATRGDGSTGENITENLKTIRTIPLKVDATGRLEVRGEAFMPKASFEKLNEARLENDEEPFANPRNAAAGSLRQLDSKVAAKRNLDIFLYAVGEAPVEKEAHSAYLTYLETLGFKTNKEREVCQSMDDVIDYIHRWTTKRANLSYEIDGIVVKVDDIAAQQQLGFTAKSPRWAIAYKFPAEEVVTTLEDVEFSVGRTGIVTPTAILTPVKVAGTTVSRASLHNGDYIEEKDIRLNDHVIIKKAGDIIPEVVRVIEDARPADSVPFHMPTQCPSCDSELVQLEGEVALRCLNPQCPAQLTEGLAHFVSRLAMNIDGLGEKVVEQLYHAGLVKDVSDLYYLQRDDVINLERMGEKSVDNLLAAIEASKNNSLERLLFGLGIRFIGSKAAKTLAIAFETMDNLKQQDKEALMAVDEIGDKMADAVVKYFNEPHVDVLLNRLKNQGVNMSYTGPKAPEVVDETFNDKTFVITGTLENYKRQELKALLEARGAKVTGSVSKKTDVLIAGEEAGSKLDKAEKLGITIWDETTLTDQL</sequence>
<dbReference type="Gene3D" id="6.20.10.30">
    <property type="match status" value="1"/>
</dbReference>
<evidence type="ECO:0000256" key="2">
    <source>
        <dbReference type="ARBA" id="ARBA00012722"/>
    </source>
</evidence>
<dbReference type="SUPFAM" id="SSF47781">
    <property type="entry name" value="RuvA domain 2-like"/>
    <property type="match status" value="1"/>
</dbReference>
<evidence type="ECO:0000256" key="8">
    <source>
        <dbReference type="ARBA" id="ARBA00022833"/>
    </source>
</evidence>
<evidence type="ECO:0000256" key="15">
    <source>
        <dbReference type="HAMAP-Rule" id="MF_01588"/>
    </source>
</evidence>
<feature type="binding site" evidence="15">
    <location>
        <position position="401"/>
    </location>
    <ligand>
        <name>Zn(2+)</name>
        <dbReference type="ChEBI" id="CHEBI:29105"/>
    </ligand>
</feature>
<organism evidence="19 20">
    <name type="scientific">Halolactibacillus miurensis</name>
    <dbReference type="NCBI Taxonomy" id="306541"/>
    <lineage>
        <taxon>Bacteria</taxon>
        <taxon>Bacillati</taxon>
        <taxon>Bacillota</taxon>
        <taxon>Bacilli</taxon>
        <taxon>Bacillales</taxon>
        <taxon>Bacillaceae</taxon>
        <taxon>Halolactibacillus</taxon>
    </lineage>
</organism>
<dbReference type="CDD" id="cd00114">
    <property type="entry name" value="LIGANc"/>
    <property type="match status" value="1"/>
</dbReference>
<feature type="active site" description="N6-AMP-lysine intermediate" evidence="15">
    <location>
        <position position="113"/>
    </location>
</feature>
<dbReference type="Gene3D" id="1.10.287.610">
    <property type="entry name" value="Helix hairpin bin"/>
    <property type="match status" value="1"/>
</dbReference>
<evidence type="ECO:0000256" key="14">
    <source>
        <dbReference type="ARBA" id="ARBA00060881"/>
    </source>
</evidence>
<keyword evidence="12 15" id="KW-0464">Manganese</keyword>
<dbReference type="Gene3D" id="1.10.150.20">
    <property type="entry name" value="5' to 3' exonuclease, C-terminal subdomain"/>
    <property type="match status" value="2"/>
</dbReference>
<dbReference type="SUPFAM" id="SSF52113">
    <property type="entry name" value="BRCT domain"/>
    <property type="match status" value="1"/>
</dbReference>
<dbReference type="Pfam" id="PF00533">
    <property type="entry name" value="BRCT"/>
    <property type="match status" value="1"/>
</dbReference>
<keyword evidence="9 15" id="KW-0460">Magnesium</keyword>
<keyword evidence="5 15" id="KW-0235">DNA replication</keyword>
<comment type="similarity">
    <text evidence="14 15">Belongs to the NAD-dependent DNA ligase family. LigA subfamily.</text>
</comment>
<dbReference type="InterPro" id="IPR012340">
    <property type="entry name" value="NA-bd_OB-fold"/>
</dbReference>
<evidence type="ECO:0000313" key="18">
    <source>
        <dbReference type="EMBL" id="GEM05086.1"/>
    </source>
</evidence>
<dbReference type="SUPFAM" id="SSF50249">
    <property type="entry name" value="Nucleic acid-binding proteins"/>
    <property type="match status" value="1"/>
</dbReference>
<keyword evidence="7 15" id="KW-0227">DNA damage</keyword>
<dbReference type="EC" id="6.5.1.2" evidence="2 15"/>
<dbReference type="RefSeq" id="WP_089855031.1">
    <property type="nucleotide sequence ID" value="NZ_BJWJ01000023.1"/>
</dbReference>
<dbReference type="SMART" id="SM00292">
    <property type="entry name" value="BRCT"/>
    <property type="match status" value="1"/>
</dbReference>
<dbReference type="InterPro" id="IPR003583">
    <property type="entry name" value="Hlx-hairpin-Hlx_DNA-bd_motif"/>
</dbReference>
<evidence type="ECO:0000256" key="1">
    <source>
        <dbReference type="ARBA" id="ARBA00004067"/>
    </source>
</evidence>
<evidence type="ECO:0000256" key="16">
    <source>
        <dbReference type="RuleBase" id="RU000618"/>
    </source>
</evidence>
<keyword evidence="10 15" id="KW-0520">NAD</keyword>
<dbReference type="InterPro" id="IPR013840">
    <property type="entry name" value="DNAligase_N"/>
</dbReference>
<dbReference type="GO" id="GO:0003677">
    <property type="term" value="F:DNA binding"/>
    <property type="evidence" value="ECO:0007669"/>
    <property type="project" value="InterPro"/>
</dbReference>
<dbReference type="FunFam" id="2.40.50.140:FF:000012">
    <property type="entry name" value="DNA ligase"/>
    <property type="match status" value="1"/>
</dbReference>
<dbReference type="EMBL" id="BJWJ01000023">
    <property type="protein sequence ID" value="GEM05086.1"/>
    <property type="molecule type" value="Genomic_DNA"/>
</dbReference>
<dbReference type="SUPFAM" id="SSF56091">
    <property type="entry name" value="DNA ligase/mRNA capping enzyme, catalytic domain"/>
    <property type="match status" value="1"/>
</dbReference>
<evidence type="ECO:0000256" key="10">
    <source>
        <dbReference type="ARBA" id="ARBA00023027"/>
    </source>
</evidence>
<gene>
    <name evidence="15 18" type="primary">ligA</name>
    <name evidence="18" type="ORF">HMI01_20740</name>
    <name evidence="19" type="ORF">SAMN05421668_12211</name>
</gene>
<evidence type="ECO:0000256" key="3">
    <source>
        <dbReference type="ARBA" id="ARBA00013308"/>
    </source>
</evidence>
<dbReference type="GO" id="GO:0006281">
    <property type="term" value="P:DNA repair"/>
    <property type="evidence" value="ECO:0007669"/>
    <property type="project" value="UniProtKB-KW"/>
</dbReference>
<dbReference type="PROSITE" id="PS01056">
    <property type="entry name" value="DNA_LIGASE_N2"/>
    <property type="match status" value="1"/>
</dbReference>
<keyword evidence="8 15" id="KW-0862">Zinc</keyword>
<dbReference type="Gene3D" id="2.40.50.140">
    <property type="entry name" value="Nucleic acid-binding proteins"/>
    <property type="match status" value="1"/>
</dbReference>
<protein>
    <recommendedName>
        <fullName evidence="3 15">DNA ligase</fullName>
        <ecNumber evidence="2 15">6.5.1.2</ecNumber>
    </recommendedName>
    <alternativeName>
        <fullName evidence="15">Polydeoxyribonucleotide synthase [NAD(+)]</fullName>
    </alternativeName>
</protein>
<dbReference type="EMBL" id="FPAI01000022">
    <property type="protein sequence ID" value="SFS96673.1"/>
    <property type="molecule type" value="Genomic_DNA"/>
</dbReference>
<feature type="binding site" evidence="15">
    <location>
        <position position="134"/>
    </location>
    <ligand>
        <name>NAD(+)</name>
        <dbReference type="ChEBI" id="CHEBI:57540"/>
    </ligand>
</feature>
<dbReference type="GO" id="GO:0003911">
    <property type="term" value="F:DNA ligase (NAD+) activity"/>
    <property type="evidence" value="ECO:0007669"/>
    <property type="project" value="UniProtKB-UniRule"/>
</dbReference>
<dbReference type="HAMAP" id="MF_01588">
    <property type="entry name" value="DNA_ligase_A"/>
    <property type="match status" value="1"/>
</dbReference>
<feature type="binding site" evidence="15">
    <location>
        <position position="111"/>
    </location>
    <ligand>
        <name>NAD(+)</name>
        <dbReference type="ChEBI" id="CHEBI:57540"/>
    </ligand>
</feature>
<dbReference type="InterPro" id="IPR018239">
    <property type="entry name" value="DNA_ligase_AS"/>
</dbReference>
<dbReference type="PANTHER" id="PTHR23389:SF9">
    <property type="entry name" value="DNA LIGASE"/>
    <property type="match status" value="1"/>
</dbReference>
<dbReference type="CDD" id="cd17748">
    <property type="entry name" value="BRCT_DNA_ligase_like"/>
    <property type="match status" value="1"/>
</dbReference>
<evidence type="ECO:0000256" key="4">
    <source>
        <dbReference type="ARBA" id="ARBA00022598"/>
    </source>
</evidence>
<evidence type="ECO:0000256" key="7">
    <source>
        <dbReference type="ARBA" id="ARBA00022763"/>
    </source>
</evidence>
<keyword evidence="11 15" id="KW-0234">DNA repair</keyword>
<evidence type="ECO:0000313" key="20">
    <source>
        <dbReference type="Proteomes" id="UP000199139"/>
    </source>
</evidence>
<dbReference type="Proteomes" id="UP000199139">
    <property type="component" value="Unassembled WGS sequence"/>
</dbReference>
<reference evidence="19 20" key="1">
    <citation type="submission" date="2016-10" db="EMBL/GenBank/DDBJ databases">
        <authorList>
            <person name="de Groot N.N."/>
        </authorList>
    </citation>
    <scope>NUCLEOTIDE SEQUENCE [LARGE SCALE GENOMIC DNA]</scope>
    <source>
        <strain evidence="19 20">DSM 17074</strain>
    </source>
</reference>
<dbReference type="InterPro" id="IPR001357">
    <property type="entry name" value="BRCT_dom"/>
</dbReference>
<proteinExistence type="inferred from homology"/>
<reference evidence="18 21" key="2">
    <citation type="submission" date="2019-07" db="EMBL/GenBank/DDBJ databases">
        <title>Whole genome shotgun sequence of Halolactibacillus miurensis NBRC 100873.</title>
        <authorList>
            <person name="Hosoyama A."/>
            <person name="Uohara A."/>
            <person name="Ohji S."/>
            <person name="Ichikawa N."/>
        </authorList>
    </citation>
    <scope>NUCLEOTIDE SEQUENCE [LARGE SCALE GENOMIC DNA]</scope>
    <source>
        <strain evidence="18 21">NBRC 100873</strain>
    </source>
</reference>
<evidence type="ECO:0000256" key="9">
    <source>
        <dbReference type="ARBA" id="ARBA00022842"/>
    </source>
</evidence>
<evidence type="ECO:0000259" key="17">
    <source>
        <dbReference type="PROSITE" id="PS50172"/>
    </source>
</evidence>
<evidence type="ECO:0000256" key="12">
    <source>
        <dbReference type="ARBA" id="ARBA00023211"/>
    </source>
</evidence>
<dbReference type="InterPro" id="IPR001679">
    <property type="entry name" value="DNA_ligase"/>
</dbReference>
<name>A0A1I6U5G1_9BACI</name>
<dbReference type="NCBIfam" id="NF005932">
    <property type="entry name" value="PRK07956.1"/>
    <property type="match status" value="1"/>
</dbReference>
<dbReference type="FunFam" id="3.30.470.30:FF:000001">
    <property type="entry name" value="DNA ligase"/>
    <property type="match status" value="1"/>
</dbReference>
<comment type="function">
    <text evidence="1 15">DNA ligase that catalyzes the formation of phosphodiester linkages between 5'-phosphoryl and 3'-hydroxyl groups in double-stranded DNA using NAD as a coenzyme and as the energy source for the reaction. It is essential for DNA replication and repair of damaged DNA.</text>
</comment>
<feature type="binding site" evidence="15">
    <location>
        <begin position="31"/>
        <end position="35"/>
    </location>
    <ligand>
        <name>NAD(+)</name>
        <dbReference type="ChEBI" id="CHEBI:57540"/>
    </ligand>
</feature>
<keyword evidence="21" id="KW-1185">Reference proteome</keyword>
<feature type="binding site" evidence="15">
    <location>
        <position position="168"/>
    </location>
    <ligand>
        <name>NAD(+)</name>
        <dbReference type="ChEBI" id="CHEBI:57540"/>
    </ligand>
</feature>
<dbReference type="InterPro" id="IPR041663">
    <property type="entry name" value="DisA/LigA_HHH"/>
</dbReference>
<dbReference type="InterPro" id="IPR013839">
    <property type="entry name" value="DNAligase_adenylation"/>
</dbReference>
<dbReference type="PANTHER" id="PTHR23389">
    <property type="entry name" value="CHROMOSOME TRANSMISSION FIDELITY FACTOR 18"/>
    <property type="match status" value="1"/>
</dbReference>
<dbReference type="Pfam" id="PF01653">
    <property type="entry name" value="DNA_ligase_aden"/>
    <property type="match status" value="1"/>
</dbReference>
<dbReference type="NCBIfam" id="TIGR00575">
    <property type="entry name" value="dnlj"/>
    <property type="match status" value="1"/>
</dbReference>
<evidence type="ECO:0000256" key="13">
    <source>
        <dbReference type="ARBA" id="ARBA00034005"/>
    </source>
</evidence>
<evidence type="ECO:0000256" key="5">
    <source>
        <dbReference type="ARBA" id="ARBA00022705"/>
    </source>
</evidence>
<dbReference type="Gene3D" id="3.40.50.10190">
    <property type="entry name" value="BRCT domain"/>
    <property type="match status" value="1"/>
</dbReference>
<dbReference type="STRING" id="306541.SAMN05421668_12211"/>
<dbReference type="SMART" id="SM00278">
    <property type="entry name" value="HhH1"/>
    <property type="match status" value="3"/>
</dbReference>
<dbReference type="InterPro" id="IPR033136">
    <property type="entry name" value="DNA_ligase_CS"/>
</dbReference>
<evidence type="ECO:0000313" key="21">
    <source>
        <dbReference type="Proteomes" id="UP000321773"/>
    </source>
</evidence>
<feature type="binding site" evidence="15">
    <location>
        <position position="283"/>
    </location>
    <ligand>
        <name>NAD(+)</name>
        <dbReference type="ChEBI" id="CHEBI:57540"/>
    </ligand>
</feature>
<dbReference type="OrthoDB" id="9759736at2"/>